<dbReference type="RefSeq" id="WP_175326191.1">
    <property type="nucleotide sequence ID" value="NZ_BAAAWP010000001.1"/>
</dbReference>
<dbReference type="AlphaFoldDB" id="A0A850DUK9"/>
<accession>A0A850DUK9</accession>
<name>A0A850DUK9_9MICO</name>
<evidence type="ECO:0000256" key="1">
    <source>
        <dbReference type="SAM" id="MobiDB-lite"/>
    </source>
</evidence>
<protein>
    <submittedName>
        <fullName evidence="3">Uncharacterized protein</fullName>
    </submittedName>
</protein>
<keyword evidence="2" id="KW-1133">Transmembrane helix</keyword>
<dbReference type="Proteomes" id="UP000539146">
    <property type="component" value="Unassembled WGS sequence"/>
</dbReference>
<evidence type="ECO:0000256" key="2">
    <source>
        <dbReference type="SAM" id="Phobius"/>
    </source>
</evidence>
<dbReference type="EMBL" id="JABMCG010000110">
    <property type="protein sequence ID" value="NUU28641.1"/>
    <property type="molecule type" value="Genomic_DNA"/>
</dbReference>
<feature type="compositionally biased region" description="Low complexity" evidence="1">
    <location>
        <begin position="39"/>
        <end position="77"/>
    </location>
</feature>
<keyword evidence="2" id="KW-0812">Transmembrane</keyword>
<sequence length="98" mass="9222">MDGNRRNGRRTTSAIVSTAGLVVAGLTGAGVWIGHEVTTTTGTSATDSSTTSTTTSGSSTTDSGTTSSSGTGTGTSDHGVSQGTTGGSGASDATTTGS</sequence>
<evidence type="ECO:0000313" key="3">
    <source>
        <dbReference type="EMBL" id="NUU28641.1"/>
    </source>
</evidence>
<proteinExistence type="predicted"/>
<gene>
    <name evidence="3" type="ORF">HP467_11040</name>
</gene>
<comment type="caution">
    <text evidence="3">The sequence shown here is derived from an EMBL/GenBank/DDBJ whole genome shotgun (WGS) entry which is preliminary data.</text>
</comment>
<keyword evidence="2" id="KW-0472">Membrane</keyword>
<feature type="transmembrane region" description="Helical" evidence="2">
    <location>
        <begin position="12"/>
        <end position="33"/>
    </location>
</feature>
<evidence type="ECO:0000313" key="4">
    <source>
        <dbReference type="Proteomes" id="UP000539146"/>
    </source>
</evidence>
<feature type="region of interest" description="Disordered" evidence="1">
    <location>
        <begin position="39"/>
        <end position="98"/>
    </location>
</feature>
<reference evidence="3 4" key="1">
    <citation type="submission" date="2020-05" db="EMBL/GenBank/DDBJ databases">
        <title>Genome Sequencing of Type Strains.</title>
        <authorList>
            <person name="Lemaire J.F."/>
            <person name="Inderbitzin P."/>
            <person name="Gregorio O.A."/>
            <person name="Collins S.B."/>
            <person name="Wespe N."/>
            <person name="Knight-Connoni V."/>
        </authorList>
    </citation>
    <scope>NUCLEOTIDE SEQUENCE [LARGE SCALE GENOMIC DNA]</scope>
    <source>
        <strain evidence="3 4">DSM 20512</strain>
    </source>
</reference>
<organism evidence="3 4">
    <name type="scientific">Curtobacterium citreum</name>
    <dbReference type="NCBI Taxonomy" id="2036"/>
    <lineage>
        <taxon>Bacteria</taxon>
        <taxon>Bacillati</taxon>
        <taxon>Actinomycetota</taxon>
        <taxon>Actinomycetes</taxon>
        <taxon>Micrococcales</taxon>
        <taxon>Microbacteriaceae</taxon>
        <taxon>Curtobacterium</taxon>
    </lineage>
</organism>